<organism evidence="2 3">
    <name type="scientific">Peronospora matthiolae</name>
    <dbReference type="NCBI Taxonomy" id="2874970"/>
    <lineage>
        <taxon>Eukaryota</taxon>
        <taxon>Sar</taxon>
        <taxon>Stramenopiles</taxon>
        <taxon>Oomycota</taxon>
        <taxon>Peronosporomycetes</taxon>
        <taxon>Peronosporales</taxon>
        <taxon>Peronosporaceae</taxon>
        <taxon>Peronospora</taxon>
    </lineage>
</organism>
<feature type="region of interest" description="Disordered" evidence="1">
    <location>
        <begin position="59"/>
        <end position="100"/>
    </location>
</feature>
<evidence type="ECO:0000256" key="1">
    <source>
        <dbReference type="SAM" id="MobiDB-lite"/>
    </source>
</evidence>
<name>A0AAV1UNC7_9STRA</name>
<dbReference type="EMBL" id="CAKLBY020000221">
    <property type="protein sequence ID" value="CAK7935117.1"/>
    <property type="molecule type" value="Genomic_DNA"/>
</dbReference>
<gene>
    <name evidence="2" type="ORF">PM001_LOCUS20267</name>
</gene>
<evidence type="ECO:0000313" key="3">
    <source>
        <dbReference type="Proteomes" id="UP001162060"/>
    </source>
</evidence>
<sequence>MPGGSLDAGVPLYYETAMDGEEDGTPAPPGSGPLVPLPSGIDTCETGEVNDEVPELGLPIAASPTAGSAEKSESDGEMGPTAGRSEQENYFSAAARCVPE</sequence>
<comment type="caution">
    <text evidence="2">The sequence shown here is derived from an EMBL/GenBank/DDBJ whole genome shotgun (WGS) entry which is preliminary data.</text>
</comment>
<reference evidence="2" key="1">
    <citation type="submission" date="2024-01" db="EMBL/GenBank/DDBJ databases">
        <authorList>
            <person name="Webb A."/>
        </authorList>
    </citation>
    <scope>NUCLEOTIDE SEQUENCE</scope>
    <source>
        <strain evidence="2">Pm1</strain>
    </source>
</reference>
<accession>A0AAV1UNC7</accession>
<proteinExistence type="predicted"/>
<dbReference type="AlphaFoldDB" id="A0AAV1UNC7"/>
<evidence type="ECO:0000313" key="2">
    <source>
        <dbReference type="EMBL" id="CAK7935117.1"/>
    </source>
</evidence>
<feature type="region of interest" description="Disordered" evidence="1">
    <location>
        <begin position="17"/>
        <end position="42"/>
    </location>
</feature>
<dbReference type="Proteomes" id="UP001162060">
    <property type="component" value="Unassembled WGS sequence"/>
</dbReference>
<protein>
    <submittedName>
        <fullName evidence="2">Uncharacterized protein</fullName>
    </submittedName>
</protein>